<gene>
    <name evidence="4" type="ORF">B0A49_11059</name>
    <name evidence="3" type="ORF">B0A49_11227</name>
</gene>
<comment type="caution">
    <text evidence="4">The sequence shown here is derived from an EMBL/GenBank/DDBJ whole genome shotgun (WGS) entry which is preliminary data.</text>
</comment>
<dbReference type="Proteomes" id="UP000308768">
    <property type="component" value="Unassembled WGS sequence"/>
</dbReference>
<sequence length="854" mass="94843">MYELEEGHKSSSDSSGTSSEEDFRRLGSIFGRETASPWAPFLKTTVLYTVIAIIFVALIFGAYRASRSFRVRANANLASNGTTAFLPTTILISLDGFRADFLQRGLTPNLNALIENGVSPQYMLPSFPSVTFPNHFTLVTGLYPESHGIVGNTFWDPEIQEEFFYTDPLRSMQPKWWEGEPVWVTAENQGIRTAIHMWPGSEAHIGGIEPAYVDRYNGTETLSRKVNRVLDLLDLPGPADPSASAVEPRPQLIAAYVPVVDADGHKYGPNSTEIRNTIKSVDDMLGDLLDRLEERNLTDIVNIVVVSDHGMATTSTERLIQLENIVDTRMIEHTDGWPLYGLRPKKDTDLELIHDRLVRERGTKSNFEVYLRDKDMPERYHFSKNQRIAPLWIVPQAGWAIVTQEEFDMKKQKGEIYRPRGLHGYDHEHPLMRAIFVARGPAFPHQPGSRLDVFQNIEVYNIVCDSIGVVPRSNNGTLRLPLKPVGLHSDEGVPQLKTPPDFSGQDQAANGIAPIDTVRAALHGTSVTPLALSGPSTTGSLPSASAPARPIVNDGANGDAERNSSTAWWDWVTGKYDSVKDWSTGPSDKVGAESVNSTITAGSSIFDGAPVPLTFGIELEAIFCFHEDRLSSLLKERSPAAIIVKNVLSTNREAFFAECPEPVEKWILDPLTGVSTLKKMEPTYLPLAQIRRMLFDDVDKAGAGDSGKGLRKLCAYMGHKGHLVNFSYLTRTADTGPRTLEFRQHAGTLEADDVYHWVLFCTGLVRLAYRYAETGTDCAVESWDDTIDIELLWGEMGLPEASREFLRQKAAFYREVAPDCHAPPLWREYVDFADSDAERVREMDLAVASGAESD</sequence>
<dbReference type="InterPro" id="IPR017850">
    <property type="entry name" value="Alkaline_phosphatase_core_sf"/>
</dbReference>
<dbReference type="OrthoDB" id="415411at2759"/>
<keyword evidence="2" id="KW-1133">Transmembrane helix</keyword>
<dbReference type="GO" id="GO:0017111">
    <property type="term" value="F:ribonucleoside triphosphate phosphatase activity"/>
    <property type="evidence" value="ECO:0007669"/>
    <property type="project" value="TreeGrafter"/>
</dbReference>
<feature type="region of interest" description="Disordered" evidence="1">
    <location>
        <begin position="531"/>
        <end position="550"/>
    </location>
</feature>
<keyword evidence="2" id="KW-0812">Transmembrane</keyword>
<dbReference type="EMBL" id="NAJN01001323">
    <property type="protein sequence ID" value="TKA64022.1"/>
    <property type="molecule type" value="Genomic_DNA"/>
</dbReference>
<feature type="transmembrane region" description="Helical" evidence="2">
    <location>
        <begin position="45"/>
        <end position="63"/>
    </location>
</feature>
<organism evidence="4 5">
    <name type="scientific">Cryomyces minteri</name>
    <dbReference type="NCBI Taxonomy" id="331657"/>
    <lineage>
        <taxon>Eukaryota</taxon>
        <taxon>Fungi</taxon>
        <taxon>Dikarya</taxon>
        <taxon>Ascomycota</taxon>
        <taxon>Pezizomycotina</taxon>
        <taxon>Dothideomycetes</taxon>
        <taxon>Dothideomycetes incertae sedis</taxon>
        <taxon>Cryomyces</taxon>
    </lineage>
</organism>
<dbReference type="PANTHER" id="PTHR10151">
    <property type="entry name" value="ECTONUCLEOTIDE PYROPHOSPHATASE/PHOSPHODIESTERASE"/>
    <property type="match status" value="1"/>
</dbReference>
<feature type="compositionally biased region" description="Basic and acidic residues" evidence="1">
    <location>
        <begin position="1"/>
        <end position="11"/>
    </location>
</feature>
<name>A0A4U0WLJ0_9PEZI</name>
<dbReference type="EMBL" id="NAJN01001500">
    <property type="protein sequence ID" value="TKA62802.1"/>
    <property type="molecule type" value="Genomic_DNA"/>
</dbReference>
<protein>
    <submittedName>
        <fullName evidence="4">Uncharacterized protein</fullName>
    </submittedName>
</protein>
<reference evidence="4 5" key="1">
    <citation type="submission" date="2017-03" db="EMBL/GenBank/DDBJ databases">
        <title>Genomes of endolithic fungi from Antarctica.</title>
        <authorList>
            <person name="Coleine C."/>
            <person name="Masonjones S."/>
            <person name="Stajich J.E."/>
        </authorList>
    </citation>
    <scope>NUCLEOTIDE SEQUENCE [LARGE SCALE GENOMIC DNA]</scope>
    <source>
        <strain evidence="4 5">CCFEE 5187</strain>
    </source>
</reference>
<evidence type="ECO:0000256" key="1">
    <source>
        <dbReference type="SAM" id="MobiDB-lite"/>
    </source>
</evidence>
<evidence type="ECO:0000256" key="2">
    <source>
        <dbReference type="SAM" id="Phobius"/>
    </source>
</evidence>
<dbReference type="STRING" id="331657.A0A4U0WLJ0"/>
<feature type="compositionally biased region" description="Polar residues" evidence="1">
    <location>
        <begin position="534"/>
        <end position="543"/>
    </location>
</feature>
<dbReference type="CDD" id="cd16018">
    <property type="entry name" value="Enpp"/>
    <property type="match status" value="1"/>
</dbReference>
<dbReference type="SUPFAM" id="SSF53649">
    <property type="entry name" value="Alkaline phosphatase-like"/>
    <property type="match status" value="1"/>
</dbReference>
<dbReference type="Pfam" id="PF01663">
    <property type="entry name" value="Phosphodiest"/>
    <property type="match status" value="1"/>
</dbReference>
<dbReference type="GO" id="GO:0009141">
    <property type="term" value="P:nucleoside triphosphate metabolic process"/>
    <property type="evidence" value="ECO:0007669"/>
    <property type="project" value="TreeGrafter"/>
</dbReference>
<evidence type="ECO:0000313" key="5">
    <source>
        <dbReference type="Proteomes" id="UP000308768"/>
    </source>
</evidence>
<accession>A0A4U0WLJ0</accession>
<evidence type="ECO:0000313" key="4">
    <source>
        <dbReference type="EMBL" id="TKA64022.1"/>
    </source>
</evidence>
<dbReference type="FunFam" id="3.30.1360.180:FF:000003">
    <property type="entry name" value="Type I phosphodiesterase/nucleotide pyrophosphatase family protein"/>
    <property type="match status" value="1"/>
</dbReference>
<dbReference type="Gene3D" id="3.30.1360.180">
    <property type="match status" value="1"/>
</dbReference>
<dbReference type="GO" id="GO:0047429">
    <property type="term" value="F:nucleoside triphosphate diphosphatase activity"/>
    <property type="evidence" value="ECO:0007669"/>
    <property type="project" value="TreeGrafter"/>
</dbReference>
<keyword evidence="5" id="KW-1185">Reference proteome</keyword>
<dbReference type="AlphaFoldDB" id="A0A4U0WLJ0"/>
<proteinExistence type="predicted"/>
<dbReference type="InterPro" id="IPR002591">
    <property type="entry name" value="Phosphodiest/P_Trfase"/>
</dbReference>
<dbReference type="Gene3D" id="3.40.720.10">
    <property type="entry name" value="Alkaline Phosphatase, subunit A"/>
    <property type="match status" value="1"/>
</dbReference>
<feature type="region of interest" description="Disordered" evidence="1">
    <location>
        <begin position="1"/>
        <end position="20"/>
    </location>
</feature>
<dbReference type="PANTHER" id="PTHR10151:SF120">
    <property type="entry name" value="BIS(5'-ADENOSYL)-TRIPHOSPHATASE"/>
    <property type="match status" value="1"/>
</dbReference>
<keyword evidence="2" id="KW-0472">Membrane</keyword>
<evidence type="ECO:0000313" key="3">
    <source>
        <dbReference type="EMBL" id="TKA62802.1"/>
    </source>
</evidence>